<name>S5SU60_9CORY</name>
<evidence type="ECO:0000313" key="3">
    <source>
        <dbReference type="Proteomes" id="UP000015388"/>
    </source>
</evidence>
<dbReference type="STRING" id="1224163.B841_05495"/>
<dbReference type="HOGENOM" id="CLU_043034_1_1_11"/>
<dbReference type="AlphaFoldDB" id="S5SU60"/>
<dbReference type="InterPro" id="IPR011089">
    <property type="entry name" value="GmrSD_C"/>
</dbReference>
<dbReference type="Gene3D" id="1.10.30.50">
    <property type="match status" value="1"/>
</dbReference>
<gene>
    <name evidence="2" type="ORF">B841_05495</name>
</gene>
<dbReference type="PATRIC" id="fig|1224163.3.peg.1102"/>
<proteinExistence type="predicted"/>
<dbReference type="Pfam" id="PF07510">
    <property type="entry name" value="GmrSD_C"/>
    <property type="match status" value="1"/>
</dbReference>
<keyword evidence="3" id="KW-1185">Reference proteome</keyword>
<dbReference type="eggNOG" id="COG3513">
    <property type="taxonomic scope" value="Bacteria"/>
</dbReference>
<dbReference type="PANTHER" id="PTHR24094:SF15">
    <property type="entry name" value="AMP-DEPENDENT SYNTHETASE_LIGASE DOMAIN-CONTAINING PROTEIN-RELATED"/>
    <property type="match status" value="1"/>
</dbReference>
<reference evidence="2 3" key="1">
    <citation type="submission" date="2012-11" db="EMBL/GenBank/DDBJ databases">
        <title>The complete genome sequence of Corynebacterium maris Coryn-1 (=DSM 45190).</title>
        <authorList>
            <person name="Schaffert L."/>
            <person name="Albersmeier A."/>
            <person name="Kalinowski J."/>
            <person name="Ruckert C."/>
        </authorList>
    </citation>
    <scope>NUCLEOTIDE SEQUENCE [LARGE SCALE GENOMIC DNA]</scope>
    <source>
        <strain evidence="3">Coryn-1</strain>
    </source>
</reference>
<organism evidence="2 3">
    <name type="scientific">Corynebacterium maris DSM 45190</name>
    <dbReference type="NCBI Taxonomy" id="1224163"/>
    <lineage>
        <taxon>Bacteria</taxon>
        <taxon>Bacillati</taxon>
        <taxon>Actinomycetota</taxon>
        <taxon>Actinomycetes</taxon>
        <taxon>Mycobacteriales</taxon>
        <taxon>Corynebacteriaceae</taxon>
        <taxon>Corynebacterium</taxon>
    </lineage>
</organism>
<dbReference type="PANTHER" id="PTHR24094">
    <property type="entry name" value="SECRETED PROTEIN"/>
    <property type="match status" value="1"/>
</dbReference>
<protein>
    <recommendedName>
        <fullName evidence="1">GmrSD restriction endonucleases C-terminal domain-containing protein</fullName>
    </recommendedName>
</protein>
<feature type="domain" description="GmrSD restriction endonucleases C-terminal" evidence="1">
    <location>
        <begin position="98"/>
        <end position="166"/>
    </location>
</feature>
<dbReference type="EMBL" id="CP003924">
    <property type="protein sequence ID" value="AGS34572.1"/>
    <property type="molecule type" value="Genomic_DNA"/>
</dbReference>
<accession>S5SU60</accession>
<sequence length="197" mass="21459">MTVVAAAWTWLPRQAPLQQEDLAPVEHSLADVPEVPQRVRVLGYDRAAFGAGWRPEGGCTMREAVINTQFAVAPAADCALPHTVARDPYAGEDLVAGEVEIDHIFPLSAAWDLGAHSWDDARRLAFANDPRNLVAVHRSVNQQKSDQLPAQWLPPDPAARCWYVQRLAEVAAVYGLALPGEDARVMRAQCSALPALP</sequence>
<dbReference type="RefSeq" id="WP_020934505.1">
    <property type="nucleotide sequence ID" value="NC_021915.1"/>
</dbReference>
<evidence type="ECO:0000313" key="2">
    <source>
        <dbReference type="EMBL" id="AGS34572.1"/>
    </source>
</evidence>
<evidence type="ECO:0000259" key="1">
    <source>
        <dbReference type="Pfam" id="PF07510"/>
    </source>
</evidence>
<dbReference type="Proteomes" id="UP000015388">
    <property type="component" value="Chromosome"/>
</dbReference>
<dbReference type="KEGG" id="cmd:B841_05495"/>